<dbReference type="SFLD" id="SFLDS00019">
    <property type="entry name" value="Glutathione_Transferase_(cytos"/>
    <property type="match status" value="1"/>
</dbReference>
<dbReference type="GO" id="GO:0016740">
    <property type="term" value="F:transferase activity"/>
    <property type="evidence" value="ECO:0007669"/>
    <property type="project" value="UniProtKB-KW"/>
</dbReference>
<dbReference type="Proteomes" id="UP000076842">
    <property type="component" value="Unassembled WGS sequence"/>
</dbReference>
<dbReference type="Pfam" id="PF02798">
    <property type="entry name" value="GST_N"/>
    <property type="match status" value="1"/>
</dbReference>
<keyword evidence="5" id="KW-1185">Reference proteome</keyword>
<organism evidence="4 5">
    <name type="scientific">Calocera cornea HHB12733</name>
    <dbReference type="NCBI Taxonomy" id="1353952"/>
    <lineage>
        <taxon>Eukaryota</taxon>
        <taxon>Fungi</taxon>
        <taxon>Dikarya</taxon>
        <taxon>Basidiomycota</taxon>
        <taxon>Agaricomycotina</taxon>
        <taxon>Dacrymycetes</taxon>
        <taxon>Dacrymycetales</taxon>
        <taxon>Dacrymycetaceae</taxon>
        <taxon>Calocera</taxon>
    </lineage>
</organism>
<dbReference type="InParanoid" id="A0A165CBX5"/>
<dbReference type="Gene3D" id="1.20.1050.10">
    <property type="match status" value="1"/>
</dbReference>
<keyword evidence="4" id="KW-0808">Transferase</keyword>
<dbReference type="STRING" id="1353952.A0A165CBX5"/>
<accession>A0A165CBX5</accession>
<reference evidence="4 5" key="1">
    <citation type="journal article" date="2016" name="Mol. Biol. Evol.">
        <title>Comparative Genomics of Early-Diverging Mushroom-Forming Fungi Provides Insights into the Origins of Lignocellulose Decay Capabilities.</title>
        <authorList>
            <person name="Nagy L.G."/>
            <person name="Riley R."/>
            <person name="Tritt A."/>
            <person name="Adam C."/>
            <person name="Daum C."/>
            <person name="Floudas D."/>
            <person name="Sun H."/>
            <person name="Yadav J.S."/>
            <person name="Pangilinan J."/>
            <person name="Larsson K.H."/>
            <person name="Matsuura K."/>
            <person name="Barry K."/>
            <person name="Labutti K."/>
            <person name="Kuo R."/>
            <person name="Ohm R.A."/>
            <person name="Bhattacharya S.S."/>
            <person name="Shirouzu T."/>
            <person name="Yoshinaga Y."/>
            <person name="Martin F.M."/>
            <person name="Grigoriev I.V."/>
            <person name="Hibbett D.S."/>
        </authorList>
    </citation>
    <scope>NUCLEOTIDE SEQUENCE [LARGE SCALE GENOMIC DNA]</scope>
    <source>
        <strain evidence="4 5">HHB12733</strain>
    </source>
</reference>
<dbReference type="InterPro" id="IPR004045">
    <property type="entry name" value="Glutathione_S-Trfase_N"/>
</dbReference>
<comment type="similarity">
    <text evidence="1">Belongs to the GST superfamily.</text>
</comment>
<proteinExistence type="inferred from homology"/>
<dbReference type="OrthoDB" id="422574at2759"/>
<evidence type="ECO:0000313" key="4">
    <source>
        <dbReference type="EMBL" id="KZT50554.1"/>
    </source>
</evidence>
<evidence type="ECO:0000313" key="5">
    <source>
        <dbReference type="Proteomes" id="UP000076842"/>
    </source>
</evidence>
<feature type="domain" description="GST C-terminal" evidence="3">
    <location>
        <begin position="87"/>
        <end position="214"/>
    </location>
</feature>
<dbReference type="SUPFAM" id="SSF47616">
    <property type="entry name" value="GST C-terminal domain-like"/>
    <property type="match status" value="1"/>
</dbReference>
<dbReference type="Gene3D" id="3.40.30.10">
    <property type="entry name" value="Glutaredoxin"/>
    <property type="match status" value="1"/>
</dbReference>
<sequence>MSKFLTLYTWGTPNGYKPSIYLEELKAAYGTDVIDYEAKPINPNGRIPALIDHKRGDFKVFESAAILLYLAQHYDTEHKFSFDPIADPDNYSEALQWIFFAHGGIGPMVGQLGHFSRLPEKMPSPYAIKRYTDESIRLFGVLEIRFQEDGGREYLAGPGKGKYSIADINVFPWIRGAINFMAIDTAPFPGVKSWFDRLQARETVVAGQAVPPRL</sequence>
<dbReference type="SFLD" id="SFLDG00358">
    <property type="entry name" value="Main_(cytGST)"/>
    <property type="match status" value="1"/>
</dbReference>
<name>A0A165CBX5_9BASI</name>
<dbReference type="InterPro" id="IPR036249">
    <property type="entry name" value="Thioredoxin-like_sf"/>
</dbReference>
<evidence type="ECO:0000256" key="1">
    <source>
        <dbReference type="ARBA" id="ARBA00007409"/>
    </source>
</evidence>
<dbReference type="CDD" id="cd03048">
    <property type="entry name" value="GST_N_Ure2p_like"/>
    <property type="match status" value="1"/>
</dbReference>
<dbReference type="AlphaFoldDB" id="A0A165CBX5"/>
<dbReference type="InterPro" id="IPR036282">
    <property type="entry name" value="Glutathione-S-Trfase_C_sf"/>
</dbReference>
<dbReference type="PANTHER" id="PTHR44051:SF8">
    <property type="entry name" value="GLUTATHIONE S-TRANSFERASE GSTA"/>
    <property type="match status" value="1"/>
</dbReference>
<evidence type="ECO:0000259" key="3">
    <source>
        <dbReference type="PROSITE" id="PS50405"/>
    </source>
</evidence>
<feature type="domain" description="GST N-terminal" evidence="2">
    <location>
        <begin position="2"/>
        <end position="78"/>
    </location>
</feature>
<dbReference type="EMBL" id="KV424161">
    <property type="protein sequence ID" value="KZT50554.1"/>
    <property type="molecule type" value="Genomic_DNA"/>
</dbReference>
<evidence type="ECO:0000259" key="2">
    <source>
        <dbReference type="PROSITE" id="PS50404"/>
    </source>
</evidence>
<dbReference type="InterPro" id="IPR040079">
    <property type="entry name" value="Glutathione_S-Trfase"/>
</dbReference>
<dbReference type="PANTHER" id="PTHR44051">
    <property type="entry name" value="GLUTATHIONE S-TRANSFERASE-RELATED"/>
    <property type="match status" value="1"/>
</dbReference>
<dbReference type="SUPFAM" id="SSF52833">
    <property type="entry name" value="Thioredoxin-like"/>
    <property type="match status" value="1"/>
</dbReference>
<gene>
    <name evidence="4" type="ORF">CALCODRAFT_525869</name>
</gene>
<dbReference type="PROSITE" id="PS50405">
    <property type="entry name" value="GST_CTER"/>
    <property type="match status" value="1"/>
</dbReference>
<dbReference type="PROSITE" id="PS50404">
    <property type="entry name" value="GST_NTER"/>
    <property type="match status" value="1"/>
</dbReference>
<dbReference type="InterPro" id="IPR010987">
    <property type="entry name" value="Glutathione-S-Trfase_C-like"/>
</dbReference>
<protein>
    <submittedName>
        <fullName evidence="4">Glutathione S-transferase</fullName>
    </submittedName>
</protein>